<evidence type="ECO:0000313" key="3">
    <source>
        <dbReference type="Proteomes" id="UP001324427"/>
    </source>
</evidence>
<evidence type="ECO:0000313" key="2">
    <source>
        <dbReference type="EMBL" id="KAK4541434.1"/>
    </source>
</evidence>
<keyword evidence="3" id="KW-1185">Reference proteome</keyword>
<dbReference type="AlphaFoldDB" id="A0AAV9J8L3"/>
<dbReference type="InterPro" id="IPR000182">
    <property type="entry name" value="GNAT_dom"/>
</dbReference>
<dbReference type="GO" id="GO:0016747">
    <property type="term" value="F:acyltransferase activity, transferring groups other than amino-acyl groups"/>
    <property type="evidence" value="ECO:0007669"/>
    <property type="project" value="InterPro"/>
</dbReference>
<protein>
    <recommendedName>
        <fullName evidence="1">N-acetyltransferase domain-containing protein</fullName>
    </recommendedName>
</protein>
<reference evidence="2 3" key="1">
    <citation type="submission" date="2021-11" db="EMBL/GenBank/DDBJ databases">
        <title>Black yeast isolated from Biological Soil Crust.</title>
        <authorList>
            <person name="Kurbessoian T."/>
        </authorList>
    </citation>
    <scope>NUCLEOTIDE SEQUENCE [LARGE SCALE GENOMIC DNA]</scope>
    <source>
        <strain evidence="2 3">CCFEE 5522</strain>
    </source>
</reference>
<organism evidence="2 3">
    <name type="scientific">Oleoguttula mirabilis</name>
    <dbReference type="NCBI Taxonomy" id="1507867"/>
    <lineage>
        <taxon>Eukaryota</taxon>
        <taxon>Fungi</taxon>
        <taxon>Dikarya</taxon>
        <taxon>Ascomycota</taxon>
        <taxon>Pezizomycotina</taxon>
        <taxon>Dothideomycetes</taxon>
        <taxon>Dothideomycetidae</taxon>
        <taxon>Mycosphaerellales</taxon>
        <taxon>Teratosphaeriaceae</taxon>
        <taxon>Oleoguttula</taxon>
    </lineage>
</organism>
<dbReference type="InterPro" id="IPR016181">
    <property type="entry name" value="Acyl_CoA_acyltransferase"/>
</dbReference>
<accession>A0AAV9J8L3</accession>
<dbReference type="CDD" id="cd04301">
    <property type="entry name" value="NAT_SF"/>
    <property type="match status" value="1"/>
</dbReference>
<dbReference type="Pfam" id="PF00583">
    <property type="entry name" value="Acetyltransf_1"/>
    <property type="match status" value="1"/>
</dbReference>
<dbReference type="PANTHER" id="PTHR42791">
    <property type="entry name" value="GNAT FAMILY ACETYLTRANSFERASE"/>
    <property type="match status" value="1"/>
</dbReference>
<dbReference type="PROSITE" id="PS51186">
    <property type="entry name" value="GNAT"/>
    <property type="match status" value="1"/>
</dbReference>
<dbReference type="SUPFAM" id="SSF55729">
    <property type="entry name" value="Acyl-CoA N-acyltransferases (Nat)"/>
    <property type="match status" value="1"/>
</dbReference>
<dbReference type="Gene3D" id="3.40.630.30">
    <property type="match status" value="1"/>
</dbReference>
<feature type="domain" description="N-acetyltransferase" evidence="1">
    <location>
        <begin position="69"/>
        <end position="211"/>
    </location>
</feature>
<dbReference type="InterPro" id="IPR052523">
    <property type="entry name" value="Trichothecene_AcTrans"/>
</dbReference>
<comment type="caution">
    <text evidence="2">The sequence shown here is derived from an EMBL/GenBank/DDBJ whole genome shotgun (WGS) entry which is preliminary data.</text>
</comment>
<dbReference type="Proteomes" id="UP001324427">
    <property type="component" value="Unassembled WGS sequence"/>
</dbReference>
<proteinExistence type="predicted"/>
<evidence type="ECO:0000259" key="1">
    <source>
        <dbReference type="PROSITE" id="PS51186"/>
    </source>
</evidence>
<dbReference type="EMBL" id="JAVFHQ010000053">
    <property type="protein sequence ID" value="KAK4541434.1"/>
    <property type="molecule type" value="Genomic_DNA"/>
</dbReference>
<dbReference type="PANTHER" id="PTHR42791:SF1">
    <property type="entry name" value="N-ACETYLTRANSFERASE DOMAIN-CONTAINING PROTEIN"/>
    <property type="match status" value="1"/>
</dbReference>
<gene>
    <name evidence="2" type="ORF">LTR36_008035</name>
</gene>
<sequence length="228" mass="24869">MADPPIITTAAAGPDRVPQAATLYASAFRTDPVITYMLSNLAPATRAAYLPTYFTSLLTAATLNAALFSHTRDYSSCLVLLPPNRRVDNPWTLLPAGILRMLWRLGLRACWRMLGEYGRATDAVKAKGLRGQSRYYYVFFLATAESCRGQGLSSALIRCAQERARAEGVPLWLEATTEYSWGLYASLGFETVERVVLGEGVAAADGTREVGGPGVPVWGMVWWPEKAA</sequence>
<name>A0AAV9J8L3_9PEZI</name>